<evidence type="ECO:0000256" key="5">
    <source>
        <dbReference type="ARBA" id="ARBA00022741"/>
    </source>
</evidence>
<dbReference type="Proteomes" id="UP000190868">
    <property type="component" value="Chromosome"/>
</dbReference>
<evidence type="ECO:0000256" key="7">
    <source>
        <dbReference type="ARBA" id="ARBA00022842"/>
    </source>
</evidence>
<comment type="function">
    <text evidence="8">Nucleotidyltransferase involved in the post-translational modification of proteins. It can catalyze the addition of adenosine monophosphate (AMP) or uridine monophosphate (UMP) to a protein, resulting in modifications known as AMPylation and UMPylation.</text>
</comment>
<keyword evidence="4 8" id="KW-0479">Metal-binding</keyword>
<evidence type="ECO:0000256" key="2">
    <source>
        <dbReference type="ARBA" id="ARBA00022679"/>
    </source>
</evidence>
<name>A0A1S6U6Y0_9BACT</name>
<dbReference type="RefSeq" id="WP_078424404.1">
    <property type="nucleotide sequence ID" value="NZ_CP017258.1"/>
</dbReference>
<evidence type="ECO:0000256" key="6">
    <source>
        <dbReference type="ARBA" id="ARBA00022840"/>
    </source>
</evidence>
<comment type="catalytic activity">
    <reaction evidence="8">
        <text>L-histidyl-[protein] + UTP = N(tele)-(5'-uridylyl)-L-histidyl-[protein] + diphosphate</text>
        <dbReference type="Rhea" id="RHEA:83891"/>
        <dbReference type="Rhea" id="RHEA-COMP:9745"/>
        <dbReference type="Rhea" id="RHEA-COMP:20239"/>
        <dbReference type="ChEBI" id="CHEBI:29979"/>
        <dbReference type="ChEBI" id="CHEBI:33019"/>
        <dbReference type="ChEBI" id="CHEBI:46398"/>
        <dbReference type="ChEBI" id="CHEBI:233474"/>
    </reaction>
</comment>
<feature type="binding site" evidence="8">
    <location>
        <position position="185"/>
    </location>
    <ligand>
        <name>ATP</name>
        <dbReference type="ChEBI" id="CHEBI:30616"/>
    </ligand>
</feature>
<organism evidence="9 10">
    <name type="scientific">Campylobacter pinnipediorum subsp. caledonicus</name>
    <dbReference type="NCBI Taxonomy" id="1874362"/>
    <lineage>
        <taxon>Bacteria</taxon>
        <taxon>Pseudomonadati</taxon>
        <taxon>Campylobacterota</taxon>
        <taxon>Epsilonproteobacteria</taxon>
        <taxon>Campylobacterales</taxon>
        <taxon>Campylobacteraceae</taxon>
        <taxon>Campylobacter</taxon>
    </lineage>
</organism>
<feature type="binding site" evidence="8">
    <location>
        <position position="263"/>
    </location>
    <ligand>
        <name>ATP</name>
        <dbReference type="ChEBI" id="CHEBI:30616"/>
    </ligand>
</feature>
<comment type="cofactor">
    <cofactor evidence="8">
        <name>Mg(2+)</name>
        <dbReference type="ChEBI" id="CHEBI:18420"/>
    </cofactor>
    <cofactor evidence="8">
        <name>Mn(2+)</name>
        <dbReference type="ChEBI" id="CHEBI:29035"/>
    </cofactor>
</comment>
<keyword evidence="10" id="KW-1185">Reference proteome</keyword>
<dbReference type="NCBIfam" id="NF000658">
    <property type="entry name" value="PRK00029.1"/>
    <property type="match status" value="1"/>
</dbReference>
<dbReference type="HAMAP" id="MF_00692">
    <property type="entry name" value="SelO"/>
    <property type="match status" value="1"/>
</dbReference>
<dbReference type="EC" id="2.7.7.-" evidence="8"/>
<gene>
    <name evidence="8" type="primary">ydiU</name>
    <name evidence="8" type="synonym">selO</name>
    <name evidence="9" type="ORF">CPIN18021_0692</name>
</gene>
<evidence type="ECO:0000256" key="4">
    <source>
        <dbReference type="ARBA" id="ARBA00022723"/>
    </source>
</evidence>
<dbReference type="PANTHER" id="PTHR32057:SF14">
    <property type="entry name" value="PROTEIN ADENYLYLTRANSFERASE SELO, MITOCHONDRIAL"/>
    <property type="match status" value="1"/>
</dbReference>
<keyword evidence="5 8" id="KW-0547">Nucleotide-binding</keyword>
<comment type="catalytic activity">
    <reaction evidence="8">
        <text>L-seryl-[protein] + UTP = O-(5'-uridylyl)-L-seryl-[protein] + diphosphate</text>
        <dbReference type="Rhea" id="RHEA:64604"/>
        <dbReference type="Rhea" id="RHEA-COMP:9863"/>
        <dbReference type="Rhea" id="RHEA-COMP:16635"/>
        <dbReference type="ChEBI" id="CHEBI:29999"/>
        <dbReference type="ChEBI" id="CHEBI:33019"/>
        <dbReference type="ChEBI" id="CHEBI:46398"/>
        <dbReference type="ChEBI" id="CHEBI:156051"/>
    </reaction>
</comment>
<accession>A0A1S6U6Y0</accession>
<evidence type="ECO:0000313" key="10">
    <source>
        <dbReference type="Proteomes" id="UP000190868"/>
    </source>
</evidence>
<keyword evidence="2 8" id="KW-0808">Transferase</keyword>
<dbReference type="InterPro" id="IPR003846">
    <property type="entry name" value="SelO"/>
</dbReference>
<feature type="active site" description="Proton acceptor" evidence="8">
    <location>
        <position position="253"/>
    </location>
</feature>
<keyword evidence="3 8" id="KW-0548">Nucleotidyltransferase</keyword>
<dbReference type="Pfam" id="PF02696">
    <property type="entry name" value="SelO"/>
    <property type="match status" value="1"/>
</dbReference>
<keyword evidence="7 8" id="KW-0460">Magnesium</keyword>
<protein>
    <recommendedName>
        <fullName evidence="8">Protein nucleotidyltransferase YdiU</fullName>
        <ecNumber evidence="8">2.7.7.-</ecNumber>
    </recommendedName>
    <alternativeName>
        <fullName evidence="8">Protein adenylyltransferase YdiU</fullName>
        <ecNumber evidence="8">2.7.7.108</ecNumber>
    </alternativeName>
    <alternativeName>
        <fullName evidence="8">Protein uridylyltransferase YdiU</fullName>
        <ecNumber evidence="8">2.7.7.-</ecNumber>
    </alternativeName>
</protein>
<feature type="binding site" evidence="8">
    <location>
        <position position="254"/>
    </location>
    <ligand>
        <name>Mg(2+)</name>
        <dbReference type="ChEBI" id="CHEBI:18420"/>
    </ligand>
</feature>
<comment type="similarity">
    <text evidence="1 8">Belongs to the SELO family.</text>
</comment>
<dbReference type="GO" id="GO:0000287">
    <property type="term" value="F:magnesium ion binding"/>
    <property type="evidence" value="ECO:0007669"/>
    <property type="project" value="UniProtKB-UniRule"/>
</dbReference>
<evidence type="ECO:0000256" key="8">
    <source>
        <dbReference type="HAMAP-Rule" id="MF_00692"/>
    </source>
</evidence>
<proteinExistence type="inferred from homology"/>
<keyword evidence="6 8" id="KW-0067">ATP-binding</keyword>
<dbReference type="EC" id="2.7.7.108" evidence="8"/>
<reference evidence="10" key="1">
    <citation type="submission" date="2016-09" db="EMBL/GenBank/DDBJ databases">
        <title>Comparative genomics of the Campylobacter concisus group.</title>
        <authorList>
            <person name="Miller W.G."/>
            <person name="Yee E."/>
            <person name="Chapman M.H."/>
            <person name="Huynh S."/>
            <person name="Bono J.L."/>
            <person name="On S.L.W."/>
            <person name="StLeger J."/>
            <person name="Foster G."/>
            <person name="Parker C.T."/>
        </authorList>
    </citation>
    <scope>NUCLEOTIDE SEQUENCE [LARGE SCALE GENOMIC DNA]</scope>
    <source>
        <strain evidence="10">RM18021</strain>
    </source>
</reference>
<evidence type="ECO:0000313" key="9">
    <source>
        <dbReference type="EMBL" id="AQW87506.1"/>
    </source>
</evidence>
<feature type="binding site" evidence="8">
    <location>
        <position position="178"/>
    </location>
    <ligand>
        <name>ATP</name>
        <dbReference type="ChEBI" id="CHEBI:30616"/>
    </ligand>
</feature>
<feature type="binding site" evidence="8">
    <location>
        <position position="94"/>
    </location>
    <ligand>
        <name>ATP</name>
        <dbReference type="ChEBI" id="CHEBI:30616"/>
    </ligand>
</feature>
<sequence>MKQENFGWNISNTYEQLPKRFYSFAKNSAFPKPSLVIYNEDLAKQLGLSEELKKLNDEQKSELFVGNAFLDDMRPISQAYAGHQFGYFTTLGDGRAILLAEQNAPDGKTYDIQLKGSGKTPYSRGGDGKAVIGPMLREYIISEAMYGLNIATTRSLAVSLTGEMVFRDGMEQGAVLARVASSHLRVGTFEFAYLGNDGDVKALADYAIKRHYSYIQNDKNPYQSLLKEVIKKQAKLIAKWQLVGFIHGVMNTDNMSICGESIDYGPCAFMDRYDPKTVFSSIDKHSRYSYEHQPPIGHWNLSVFADTLLPILDENQDKAIKIAEDELSKYLPIFKEAFLSGMREKLGLIKEQENDEVLVSELLNLMYKNGADYTNTFVRLSLEVGEQDGSYLQGTSELFDDIEFKKWQEKWYESIEKSEQNRQKVYDMMKNANPFVIPRNHLVESALSSAAKGDYQEFSELLNVLQKPYEYDFKNSKYQELPSVSMANYQTFCGT</sequence>
<evidence type="ECO:0000256" key="1">
    <source>
        <dbReference type="ARBA" id="ARBA00009747"/>
    </source>
</evidence>
<feature type="binding site" evidence="8">
    <location>
        <position position="95"/>
    </location>
    <ligand>
        <name>ATP</name>
        <dbReference type="ChEBI" id="CHEBI:30616"/>
    </ligand>
</feature>
<feature type="binding site" evidence="8">
    <location>
        <position position="115"/>
    </location>
    <ligand>
        <name>ATP</name>
        <dbReference type="ChEBI" id="CHEBI:30616"/>
    </ligand>
</feature>
<dbReference type="AlphaFoldDB" id="A0A1S6U6Y0"/>
<comment type="catalytic activity">
    <reaction evidence="8">
        <text>L-seryl-[protein] + ATP = 3-O-(5'-adenylyl)-L-seryl-[protein] + diphosphate</text>
        <dbReference type="Rhea" id="RHEA:58120"/>
        <dbReference type="Rhea" id="RHEA-COMP:9863"/>
        <dbReference type="Rhea" id="RHEA-COMP:15073"/>
        <dbReference type="ChEBI" id="CHEBI:29999"/>
        <dbReference type="ChEBI" id="CHEBI:30616"/>
        <dbReference type="ChEBI" id="CHEBI:33019"/>
        <dbReference type="ChEBI" id="CHEBI:142516"/>
        <dbReference type="EC" id="2.7.7.108"/>
    </reaction>
</comment>
<evidence type="ECO:0000256" key="3">
    <source>
        <dbReference type="ARBA" id="ARBA00022695"/>
    </source>
</evidence>
<comment type="catalytic activity">
    <reaction evidence="8">
        <text>L-tyrosyl-[protein] + ATP = O-(5'-adenylyl)-L-tyrosyl-[protein] + diphosphate</text>
        <dbReference type="Rhea" id="RHEA:54288"/>
        <dbReference type="Rhea" id="RHEA-COMP:10136"/>
        <dbReference type="Rhea" id="RHEA-COMP:13846"/>
        <dbReference type="ChEBI" id="CHEBI:30616"/>
        <dbReference type="ChEBI" id="CHEBI:33019"/>
        <dbReference type="ChEBI" id="CHEBI:46858"/>
        <dbReference type="ChEBI" id="CHEBI:83624"/>
        <dbReference type="EC" id="2.7.7.108"/>
    </reaction>
</comment>
<feature type="binding site" evidence="8">
    <location>
        <position position="263"/>
    </location>
    <ligand>
        <name>Mg(2+)</name>
        <dbReference type="ChEBI" id="CHEBI:18420"/>
    </ligand>
</feature>
<feature type="binding site" evidence="8">
    <location>
        <position position="92"/>
    </location>
    <ligand>
        <name>ATP</name>
        <dbReference type="ChEBI" id="CHEBI:30616"/>
    </ligand>
</feature>
<dbReference type="GO" id="GO:0070733">
    <property type="term" value="F:AMPylase activity"/>
    <property type="evidence" value="ECO:0007669"/>
    <property type="project" value="UniProtKB-EC"/>
</dbReference>
<dbReference type="GO" id="GO:0030145">
    <property type="term" value="F:manganese ion binding"/>
    <property type="evidence" value="ECO:0007669"/>
    <property type="project" value="UniProtKB-UniRule"/>
</dbReference>
<feature type="binding site" evidence="8">
    <location>
        <position position="128"/>
    </location>
    <ligand>
        <name>ATP</name>
        <dbReference type="ChEBI" id="CHEBI:30616"/>
    </ligand>
</feature>
<keyword evidence="8" id="KW-0464">Manganese</keyword>
<dbReference type="PANTHER" id="PTHR32057">
    <property type="entry name" value="PROTEIN ADENYLYLTRANSFERASE SELO, MITOCHONDRIAL"/>
    <property type="match status" value="1"/>
</dbReference>
<dbReference type="GO" id="GO:0005524">
    <property type="term" value="F:ATP binding"/>
    <property type="evidence" value="ECO:0007669"/>
    <property type="project" value="UniProtKB-UniRule"/>
</dbReference>
<feature type="binding site" evidence="8">
    <location>
        <position position="127"/>
    </location>
    <ligand>
        <name>ATP</name>
        <dbReference type="ChEBI" id="CHEBI:30616"/>
    </ligand>
</feature>
<comment type="catalytic activity">
    <reaction evidence="8">
        <text>L-tyrosyl-[protein] + UTP = O-(5'-uridylyl)-L-tyrosyl-[protein] + diphosphate</text>
        <dbReference type="Rhea" id="RHEA:83887"/>
        <dbReference type="Rhea" id="RHEA-COMP:10136"/>
        <dbReference type="Rhea" id="RHEA-COMP:20238"/>
        <dbReference type="ChEBI" id="CHEBI:33019"/>
        <dbReference type="ChEBI" id="CHEBI:46398"/>
        <dbReference type="ChEBI" id="CHEBI:46858"/>
        <dbReference type="ChEBI" id="CHEBI:90602"/>
    </reaction>
</comment>
<dbReference type="EMBL" id="CP017258">
    <property type="protein sequence ID" value="AQW87506.1"/>
    <property type="molecule type" value="Genomic_DNA"/>
</dbReference>
<comment type="catalytic activity">
    <reaction evidence="8">
        <text>L-threonyl-[protein] + ATP = 3-O-(5'-adenylyl)-L-threonyl-[protein] + diphosphate</text>
        <dbReference type="Rhea" id="RHEA:54292"/>
        <dbReference type="Rhea" id="RHEA-COMP:11060"/>
        <dbReference type="Rhea" id="RHEA-COMP:13847"/>
        <dbReference type="ChEBI" id="CHEBI:30013"/>
        <dbReference type="ChEBI" id="CHEBI:30616"/>
        <dbReference type="ChEBI" id="CHEBI:33019"/>
        <dbReference type="ChEBI" id="CHEBI:138113"/>
        <dbReference type="EC" id="2.7.7.108"/>
    </reaction>
</comment>